<proteinExistence type="predicted"/>
<dbReference type="PANTHER" id="PTHR22900">
    <property type="entry name" value="PROTEIN CBG14245-RELATED"/>
    <property type="match status" value="1"/>
</dbReference>
<accession>A0A914VJP1</accession>
<protein>
    <submittedName>
        <fullName evidence="2">Sulfotransferase</fullName>
    </submittedName>
</protein>
<evidence type="ECO:0000313" key="2">
    <source>
        <dbReference type="WBParaSite" id="PSAMB.scaffold2096size25459.g16389.t1"/>
    </source>
</evidence>
<dbReference type="InterPro" id="IPR005331">
    <property type="entry name" value="Sulfotransferase"/>
</dbReference>
<dbReference type="InterPro" id="IPR007669">
    <property type="entry name" value="Chst-1-like"/>
</dbReference>
<reference evidence="2" key="1">
    <citation type="submission" date="2022-11" db="UniProtKB">
        <authorList>
            <consortium name="WormBaseParasite"/>
        </authorList>
    </citation>
    <scope>IDENTIFICATION</scope>
</reference>
<dbReference type="GO" id="GO:0047756">
    <property type="term" value="F:chondroitin 4-sulfotransferase activity"/>
    <property type="evidence" value="ECO:0007669"/>
    <property type="project" value="InterPro"/>
</dbReference>
<keyword evidence="1" id="KW-1185">Reference proteome</keyword>
<dbReference type="AlphaFoldDB" id="A0A914VJP1"/>
<sequence>MAKNGHAAIQYVSCLLAAVQSGDHQAENFLLSHSTYVGAFSPICANSISIWASENDTYKKFVFLRDPLERFISGWLFICKRHGVCLDCGLDVACFLRTLFDCWITNMKYSEICTYNPPTVAKEFVFFHMIPQAVHCRLRDPAELKMYN</sequence>
<dbReference type="WBParaSite" id="PSAMB.scaffold2096size25459.g16389.t1">
    <property type="protein sequence ID" value="PSAMB.scaffold2096size25459.g16389.t1"/>
    <property type="gene ID" value="PSAMB.scaffold2096size25459.g16389"/>
</dbReference>
<dbReference type="GO" id="GO:1902884">
    <property type="term" value="P:positive regulation of response to oxidative stress"/>
    <property type="evidence" value="ECO:0007669"/>
    <property type="project" value="InterPro"/>
</dbReference>
<dbReference type="PANTHER" id="PTHR22900:SF10">
    <property type="entry name" value="CARBOHYDRATE SULFOTRANSFERASE"/>
    <property type="match status" value="1"/>
</dbReference>
<name>A0A914VJP1_9BILA</name>
<dbReference type="Pfam" id="PF03567">
    <property type="entry name" value="Sulfotransfer_2"/>
    <property type="match status" value="1"/>
</dbReference>
<evidence type="ECO:0000313" key="1">
    <source>
        <dbReference type="Proteomes" id="UP000887566"/>
    </source>
</evidence>
<dbReference type="GO" id="GO:0050650">
    <property type="term" value="P:chondroitin sulfate proteoglycan biosynthetic process"/>
    <property type="evidence" value="ECO:0007669"/>
    <property type="project" value="InterPro"/>
</dbReference>
<dbReference type="GO" id="GO:0016020">
    <property type="term" value="C:membrane"/>
    <property type="evidence" value="ECO:0007669"/>
    <property type="project" value="InterPro"/>
</dbReference>
<organism evidence="1 2">
    <name type="scientific">Plectus sambesii</name>
    <dbReference type="NCBI Taxonomy" id="2011161"/>
    <lineage>
        <taxon>Eukaryota</taxon>
        <taxon>Metazoa</taxon>
        <taxon>Ecdysozoa</taxon>
        <taxon>Nematoda</taxon>
        <taxon>Chromadorea</taxon>
        <taxon>Plectida</taxon>
        <taxon>Plectina</taxon>
        <taxon>Plectoidea</taxon>
        <taxon>Plectidae</taxon>
        <taxon>Plectus</taxon>
    </lineage>
</organism>
<dbReference type="Proteomes" id="UP000887566">
    <property type="component" value="Unplaced"/>
</dbReference>